<dbReference type="Pfam" id="PF00431">
    <property type="entry name" value="CUB"/>
    <property type="match status" value="1"/>
</dbReference>
<evidence type="ECO:0000259" key="6">
    <source>
        <dbReference type="PROSITE" id="PS01180"/>
    </source>
</evidence>
<dbReference type="InterPro" id="IPR013783">
    <property type="entry name" value="Ig-like_fold"/>
</dbReference>
<dbReference type="SUPFAM" id="SSF49854">
    <property type="entry name" value="Spermadhesin, CUB domain"/>
    <property type="match status" value="1"/>
</dbReference>
<dbReference type="AlphaFoldDB" id="A0A913X5R4"/>
<evidence type="ECO:0000256" key="2">
    <source>
        <dbReference type="ARBA" id="ARBA00023157"/>
    </source>
</evidence>
<dbReference type="InterPro" id="IPR000859">
    <property type="entry name" value="CUB_dom"/>
</dbReference>
<evidence type="ECO:0000256" key="3">
    <source>
        <dbReference type="PROSITE-ProRule" id="PRU00059"/>
    </source>
</evidence>
<keyword evidence="9" id="KW-1185">Reference proteome</keyword>
<dbReference type="SMART" id="SM00409">
    <property type="entry name" value="IG"/>
    <property type="match status" value="2"/>
</dbReference>
<feature type="signal peptide" evidence="5">
    <location>
        <begin position="1"/>
        <end position="24"/>
    </location>
</feature>
<dbReference type="PROSITE" id="PS01180">
    <property type="entry name" value="CUB"/>
    <property type="match status" value="1"/>
</dbReference>
<keyword evidence="1" id="KW-0677">Repeat</keyword>
<sequence length="421" mass="47172">MHHNRLNAIFISFSYVLVLEGVVASGLLTEHKQSACHNSNVLLDCKYYENMGSAADLSWGFRDVTTQGWKRIALIRNGNRRIFKNTRFDDRITLHTNGSLEIKTLKPEDATRYQCKVSKTGQRDTHIIELTVMCNGKVTFTKQEVCVEEDVLLDCQAKYRTNPLHLRRVMWHKKDASSWSLVLASDKQNVSRDGIKLHDNGSLLLPAGRPTNEMKYKCDVIKNVISPRERHVVIVKNVKCHREKRFVAATIKTTEGRAAMTTIAPIQATTVSMETSPSSVTSEKTVQPSTQFTSSPTKEDSGFCGKTVHTSVSGGFQSPSFPSPYPANSYCKWTISVPQDYAAIHITLNVMNLEHEANCQNDYIAITDELGNQVGCRQCGSPNKPITFHIKGKVAVVEFKSDSTVHKTGFQLIYKATKRVE</sequence>
<proteinExistence type="predicted"/>
<evidence type="ECO:0000259" key="7">
    <source>
        <dbReference type="PROSITE" id="PS50835"/>
    </source>
</evidence>
<feature type="chain" id="PRO_5036788983" evidence="5">
    <location>
        <begin position="25"/>
        <end position="421"/>
    </location>
</feature>
<keyword evidence="2 3" id="KW-1015">Disulfide bond</keyword>
<feature type="domain" description="CUB" evidence="6">
    <location>
        <begin position="304"/>
        <end position="417"/>
    </location>
</feature>
<dbReference type="InterPro" id="IPR007110">
    <property type="entry name" value="Ig-like_dom"/>
</dbReference>
<evidence type="ECO:0000256" key="4">
    <source>
        <dbReference type="SAM" id="MobiDB-lite"/>
    </source>
</evidence>
<dbReference type="GeneID" id="110238079"/>
<evidence type="ECO:0000256" key="1">
    <source>
        <dbReference type="ARBA" id="ARBA00022737"/>
    </source>
</evidence>
<dbReference type="CDD" id="cd00041">
    <property type="entry name" value="CUB"/>
    <property type="match status" value="1"/>
</dbReference>
<dbReference type="Pfam" id="PF07686">
    <property type="entry name" value="V-set"/>
    <property type="match status" value="1"/>
</dbReference>
<dbReference type="PANTHER" id="PTHR24251:SF30">
    <property type="entry name" value="MEMBRANE FRIZZLED-RELATED PROTEIN"/>
    <property type="match status" value="1"/>
</dbReference>
<dbReference type="OrthoDB" id="5975444at2759"/>
<accession>A0A913X5R4</accession>
<feature type="disulfide bond" evidence="3">
    <location>
        <begin position="304"/>
        <end position="331"/>
    </location>
</feature>
<evidence type="ECO:0000256" key="5">
    <source>
        <dbReference type="SAM" id="SignalP"/>
    </source>
</evidence>
<protein>
    <submittedName>
        <fullName evidence="8">Uncharacterized protein</fullName>
    </submittedName>
</protein>
<dbReference type="Gene3D" id="2.60.120.290">
    <property type="entry name" value="Spermadhesin, CUB domain"/>
    <property type="match status" value="1"/>
</dbReference>
<dbReference type="InterPro" id="IPR036179">
    <property type="entry name" value="Ig-like_dom_sf"/>
</dbReference>
<dbReference type="SUPFAM" id="SSF48726">
    <property type="entry name" value="Immunoglobulin"/>
    <property type="match status" value="2"/>
</dbReference>
<name>A0A913X5R4_EXADI</name>
<evidence type="ECO:0000313" key="9">
    <source>
        <dbReference type="Proteomes" id="UP000887567"/>
    </source>
</evidence>
<dbReference type="InterPro" id="IPR013106">
    <property type="entry name" value="Ig_V-set"/>
</dbReference>
<dbReference type="FunFam" id="2.60.120.290:FF:000005">
    <property type="entry name" value="Procollagen C-endopeptidase enhancer 1"/>
    <property type="match status" value="1"/>
</dbReference>
<dbReference type="PANTHER" id="PTHR24251">
    <property type="entry name" value="OVOCHYMASE-RELATED"/>
    <property type="match status" value="1"/>
</dbReference>
<dbReference type="Gene3D" id="2.60.40.10">
    <property type="entry name" value="Immunoglobulins"/>
    <property type="match status" value="2"/>
</dbReference>
<comment type="caution">
    <text evidence="3">Lacks conserved residue(s) required for the propagation of feature annotation.</text>
</comment>
<dbReference type="EnsemblMetazoa" id="XM_021043724.2">
    <property type="protein sequence ID" value="XP_020899383.1"/>
    <property type="gene ID" value="LOC110238079"/>
</dbReference>
<feature type="compositionally biased region" description="Polar residues" evidence="4">
    <location>
        <begin position="277"/>
        <end position="296"/>
    </location>
</feature>
<dbReference type="InterPro" id="IPR003599">
    <property type="entry name" value="Ig_sub"/>
</dbReference>
<dbReference type="Proteomes" id="UP000887567">
    <property type="component" value="Unplaced"/>
</dbReference>
<dbReference type="KEGG" id="epa:110238079"/>
<organism evidence="8 9">
    <name type="scientific">Exaiptasia diaphana</name>
    <name type="common">Tropical sea anemone</name>
    <name type="synonym">Aiptasia pulchella</name>
    <dbReference type="NCBI Taxonomy" id="2652724"/>
    <lineage>
        <taxon>Eukaryota</taxon>
        <taxon>Metazoa</taxon>
        <taxon>Cnidaria</taxon>
        <taxon>Anthozoa</taxon>
        <taxon>Hexacorallia</taxon>
        <taxon>Actiniaria</taxon>
        <taxon>Aiptasiidae</taxon>
        <taxon>Exaiptasia</taxon>
    </lineage>
</organism>
<dbReference type="RefSeq" id="XP_020899383.1">
    <property type="nucleotide sequence ID" value="XM_021043724.2"/>
</dbReference>
<reference evidence="8" key="1">
    <citation type="submission" date="2022-11" db="UniProtKB">
        <authorList>
            <consortium name="EnsemblMetazoa"/>
        </authorList>
    </citation>
    <scope>IDENTIFICATION</scope>
</reference>
<evidence type="ECO:0000313" key="8">
    <source>
        <dbReference type="EnsemblMetazoa" id="XP_020899383.1"/>
    </source>
</evidence>
<dbReference type="InterPro" id="IPR035914">
    <property type="entry name" value="Sperma_CUB_dom_sf"/>
</dbReference>
<dbReference type="SMART" id="SM00042">
    <property type="entry name" value="CUB"/>
    <property type="match status" value="1"/>
</dbReference>
<feature type="domain" description="Ig-like" evidence="7">
    <location>
        <begin position="38"/>
        <end position="131"/>
    </location>
</feature>
<feature type="region of interest" description="Disordered" evidence="4">
    <location>
        <begin position="277"/>
        <end position="298"/>
    </location>
</feature>
<dbReference type="PROSITE" id="PS50835">
    <property type="entry name" value="IG_LIKE"/>
    <property type="match status" value="1"/>
</dbReference>
<keyword evidence="5" id="KW-0732">Signal</keyword>